<comment type="caution">
    <text evidence="1">The sequence shown here is derived from an EMBL/GenBank/DDBJ whole genome shotgun (WGS) entry which is preliminary data.</text>
</comment>
<organism evidence="1 2">
    <name type="scientific">Vespula squamosa</name>
    <name type="common">Southern yellow jacket</name>
    <name type="synonym">Wasp</name>
    <dbReference type="NCBI Taxonomy" id="30214"/>
    <lineage>
        <taxon>Eukaryota</taxon>
        <taxon>Metazoa</taxon>
        <taxon>Ecdysozoa</taxon>
        <taxon>Arthropoda</taxon>
        <taxon>Hexapoda</taxon>
        <taxon>Insecta</taxon>
        <taxon>Pterygota</taxon>
        <taxon>Neoptera</taxon>
        <taxon>Endopterygota</taxon>
        <taxon>Hymenoptera</taxon>
        <taxon>Apocrita</taxon>
        <taxon>Aculeata</taxon>
        <taxon>Vespoidea</taxon>
        <taxon>Vespidae</taxon>
        <taxon>Vespinae</taxon>
        <taxon>Vespula</taxon>
    </lineage>
</organism>
<keyword evidence="2" id="KW-1185">Reference proteome</keyword>
<accession>A0ABD2AB55</accession>
<gene>
    <name evidence="1" type="ORF">V1478_013511</name>
</gene>
<dbReference type="EMBL" id="JAUDFV010000153">
    <property type="protein sequence ID" value="KAL2717811.1"/>
    <property type="molecule type" value="Genomic_DNA"/>
</dbReference>
<proteinExistence type="predicted"/>
<reference evidence="1 2" key="1">
    <citation type="journal article" date="2024" name="Ann. Entomol. Soc. Am.">
        <title>Genomic analyses of the southern and eastern yellowjacket wasps (Hymenoptera: Vespidae) reveal evolutionary signatures of social life.</title>
        <authorList>
            <person name="Catto M.A."/>
            <person name="Caine P.B."/>
            <person name="Orr S.E."/>
            <person name="Hunt B.G."/>
            <person name="Goodisman M.A.D."/>
        </authorList>
    </citation>
    <scope>NUCLEOTIDE SEQUENCE [LARGE SCALE GENOMIC DNA]</scope>
    <source>
        <strain evidence="1">233</strain>
        <tissue evidence="1">Head and thorax</tissue>
    </source>
</reference>
<dbReference type="Proteomes" id="UP001607302">
    <property type="component" value="Unassembled WGS sequence"/>
</dbReference>
<evidence type="ECO:0000313" key="2">
    <source>
        <dbReference type="Proteomes" id="UP001607302"/>
    </source>
</evidence>
<sequence>MEEVRRPACHQFYLFTIRNSIRQRTMNGVEISFVIVNSRVWSVYLEICKMNLVTSGFFKTTRQKKCCLKHEVDILFNGLCGCYNGIDSFLGDADLVKSLTVQYGPVFQEICKMGLVTVERSRHLPLKFTHSFFD</sequence>
<name>A0ABD2AB55_VESSQ</name>
<dbReference type="AlphaFoldDB" id="A0ABD2AB55"/>
<evidence type="ECO:0000313" key="1">
    <source>
        <dbReference type="EMBL" id="KAL2717811.1"/>
    </source>
</evidence>
<protein>
    <submittedName>
        <fullName evidence="1">Uncharacterized protein</fullName>
    </submittedName>
</protein>